<dbReference type="InterPro" id="IPR026082">
    <property type="entry name" value="ABCA"/>
</dbReference>
<name>A0A9J6GFT8_HAELO</name>
<organism evidence="2 3">
    <name type="scientific">Haemaphysalis longicornis</name>
    <name type="common">Bush tick</name>
    <dbReference type="NCBI Taxonomy" id="44386"/>
    <lineage>
        <taxon>Eukaryota</taxon>
        <taxon>Metazoa</taxon>
        <taxon>Ecdysozoa</taxon>
        <taxon>Arthropoda</taxon>
        <taxon>Chelicerata</taxon>
        <taxon>Arachnida</taxon>
        <taxon>Acari</taxon>
        <taxon>Parasitiformes</taxon>
        <taxon>Ixodida</taxon>
        <taxon>Ixodoidea</taxon>
        <taxon>Ixodidae</taxon>
        <taxon>Haemaphysalinae</taxon>
        <taxon>Haemaphysalis</taxon>
    </lineage>
</organism>
<dbReference type="InterPro" id="IPR003439">
    <property type="entry name" value="ABC_transporter-like_ATP-bd"/>
</dbReference>
<dbReference type="GO" id="GO:0016887">
    <property type="term" value="F:ATP hydrolysis activity"/>
    <property type="evidence" value="ECO:0007669"/>
    <property type="project" value="InterPro"/>
</dbReference>
<comment type="caution">
    <text evidence="2">The sequence shown here is derived from an EMBL/GenBank/DDBJ whole genome shotgun (WGS) entry which is preliminary data.</text>
</comment>
<gene>
    <name evidence="2" type="ORF">HPB48_004957</name>
</gene>
<proteinExistence type="predicted"/>
<dbReference type="GO" id="GO:0016020">
    <property type="term" value="C:membrane"/>
    <property type="evidence" value="ECO:0007669"/>
    <property type="project" value="InterPro"/>
</dbReference>
<dbReference type="EMBL" id="JABSTR010000006">
    <property type="protein sequence ID" value="KAH9373212.1"/>
    <property type="molecule type" value="Genomic_DNA"/>
</dbReference>
<feature type="domain" description="ABC transporter" evidence="1">
    <location>
        <begin position="48"/>
        <end position="118"/>
    </location>
</feature>
<evidence type="ECO:0000313" key="2">
    <source>
        <dbReference type="EMBL" id="KAH9373212.1"/>
    </source>
</evidence>
<dbReference type="SUPFAM" id="SSF52540">
    <property type="entry name" value="P-loop containing nucleoside triphosphate hydrolases"/>
    <property type="match status" value="1"/>
</dbReference>
<dbReference type="OrthoDB" id="6513039at2759"/>
<dbReference type="PANTHER" id="PTHR19229">
    <property type="entry name" value="ATP-BINDING CASSETTE TRANSPORTER SUBFAMILY A ABCA"/>
    <property type="match status" value="1"/>
</dbReference>
<dbReference type="InterPro" id="IPR027417">
    <property type="entry name" value="P-loop_NTPase"/>
</dbReference>
<dbReference type="GO" id="GO:0140359">
    <property type="term" value="F:ABC-type transporter activity"/>
    <property type="evidence" value="ECO:0007669"/>
    <property type="project" value="InterPro"/>
</dbReference>
<dbReference type="AlphaFoldDB" id="A0A9J6GFT8"/>
<protein>
    <recommendedName>
        <fullName evidence="1">ABC transporter domain-containing protein</fullName>
    </recommendedName>
</protein>
<dbReference type="Gene3D" id="3.40.50.300">
    <property type="entry name" value="P-loop containing nucleotide triphosphate hydrolases"/>
    <property type="match status" value="1"/>
</dbReference>
<dbReference type="PANTHER" id="PTHR19229:SF250">
    <property type="entry name" value="ABC TRANSPORTER DOMAIN-CONTAINING PROTEIN-RELATED"/>
    <property type="match status" value="1"/>
</dbReference>
<dbReference type="OMA" id="CAYCVAY"/>
<evidence type="ECO:0000259" key="1">
    <source>
        <dbReference type="Pfam" id="PF00005"/>
    </source>
</evidence>
<dbReference type="GO" id="GO:0005524">
    <property type="term" value="F:ATP binding"/>
    <property type="evidence" value="ECO:0007669"/>
    <property type="project" value="InterPro"/>
</dbReference>
<dbReference type="VEuPathDB" id="VectorBase:HLOH_046338"/>
<dbReference type="Pfam" id="PF00005">
    <property type="entry name" value="ABC_tran"/>
    <property type="match status" value="1"/>
</dbReference>
<dbReference type="Proteomes" id="UP000821853">
    <property type="component" value="Chromosome 4"/>
</dbReference>
<sequence length="174" mass="19517">MILVVCAYCVAYAMAVWYLDNVWPWQYGIPKEPLFFMRVYRNKTVAVRHVSLKAYPGDVTVLLGRNGAGKTTLLRLITGLDQATEGSVYVGGFNVALETDAARHSMGFCPQENVLFMGAHGPRAPAILRQGARFHSGKRLFWRQFGLRHAEMFVRKDSLQRPHSHHCDNLPGAG</sequence>
<keyword evidence="3" id="KW-1185">Reference proteome</keyword>
<dbReference type="GO" id="GO:0005319">
    <property type="term" value="F:lipid transporter activity"/>
    <property type="evidence" value="ECO:0007669"/>
    <property type="project" value="TreeGrafter"/>
</dbReference>
<evidence type="ECO:0000313" key="3">
    <source>
        <dbReference type="Proteomes" id="UP000821853"/>
    </source>
</evidence>
<accession>A0A9J6GFT8</accession>
<reference evidence="2 3" key="1">
    <citation type="journal article" date="2020" name="Cell">
        <title>Large-Scale Comparative Analyses of Tick Genomes Elucidate Their Genetic Diversity and Vector Capacities.</title>
        <authorList>
            <consortium name="Tick Genome and Microbiome Consortium (TIGMIC)"/>
            <person name="Jia N."/>
            <person name="Wang J."/>
            <person name="Shi W."/>
            <person name="Du L."/>
            <person name="Sun Y."/>
            <person name="Zhan W."/>
            <person name="Jiang J.F."/>
            <person name="Wang Q."/>
            <person name="Zhang B."/>
            <person name="Ji P."/>
            <person name="Bell-Sakyi L."/>
            <person name="Cui X.M."/>
            <person name="Yuan T.T."/>
            <person name="Jiang B.G."/>
            <person name="Yang W.F."/>
            <person name="Lam T.T."/>
            <person name="Chang Q.C."/>
            <person name="Ding S.J."/>
            <person name="Wang X.J."/>
            <person name="Zhu J.G."/>
            <person name="Ruan X.D."/>
            <person name="Zhao L."/>
            <person name="Wei J.T."/>
            <person name="Ye R.Z."/>
            <person name="Que T.C."/>
            <person name="Du C.H."/>
            <person name="Zhou Y.H."/>
            <person name="Cheng J.X."/>
            <person name="Dai P.F."/>
            <person name="Guo W.B."/>
            <person name="Han X.H."/>
            <person name="Huang E.J."/>
            <person name="Li L.F."/>
            <person name="Wei W."/>
            <person name="Gao Y.C."/>
            <person name="Liu J.Z."/>
            <person name="Shao H.Z."/>
            <person name="Wang X."/>
            <person name="Wang C.C."/>
            <person name="Yang T.C."/>
            <person name="Huo Q.B."/>
            <person name="Li W."/>
            <person name="Chen H.Y."/>
            <person name="Chen S.E."/>
            <person name="Zhou L.G."/>
            <person name="Ni X.B."/>
            <person name="Tian J.H."/>
            <person name="Sheng Y."/>
            <person name="Liu T."/>
            <person name="Pan Y.S."/>
            <person name="Xia L.Y."/>
            <person name="Li J."/>
            <person name="Zhao F."/>
            <person name="Cao W.C."/>
        </authorList>
    </citation>
    <scope>NUCLEOTIDE SEQUENCE [LARGE SCALE GENOMIC DNA]</scope>
    <source>
        <strain evidence="2">HaeL-2018</strain>
    </source>
</reference>